<keyword evidence="13" id="KW-0614">Plasmid</keyword>
<dbReference type="Gene3D" id="3.70.10.10">
    <property type="match status" value="1"/>
</dbReference>
<dbReference type="EMBL" id="JAUHMF010000010">
    <property type="protein sequence ID" value="MDT8899615.1"/>
    <property type="molecule type" value="Genomic_DNA"/>
</dbReference>
<evidence type="ECO:0000256" key="9">
    <source>
        <dbReference type="PIRNR" id="PIRNR000804"/>
    </source>
</evidence>
<evidence type="ECO:0000256" key="6">
    <source>
        <dbReference type="ARBA" id="ARBA00022705"/>
    </source>
</evidence>
<keyword evidence="6 9" id="KW-0235">DNA replication</keyword>
<sequence>MNLTVNRSELTKALSIVARAANPKGYLPILGNILLSADNDGKLLVAASDLETTATYQVSAEVAETGKITIPENVITDLLKVINGDKVHLHALNNRVLVVEDSESKAEIRGIPADEFPPLPEAIETMTSFEAAELKRALLQTTFAAEKNGLRPTLEGVLVESVNDHATFVATDGFRLSVVQSTAKLSEGKSFILPSTGLRELAKLLLLDSEVSMCTTSNNQVMFKNHAMTFSMSCVDGRFPDYKAVLDNLNSSTVVVVETDPLLEACLRADIIIREENVSRHIVFDIAVDKVNVSGRSKQSGSAETDVPAQVNGQPIKIAFNPKFIIEALKAVNGPIVTIELSSPNAPVLIRSGAFRHALMPLTPISKGGEEDDNRD</sequence>
<dbReference type="Pfam" id="PF00712">
    <property type="entry name" value="DNA_pol3_beta"/>
    <property type="match status" value="1"/>
</dbReference>
<name>A0ABU3NS12_9CHLR</name>
<protein>
    <recommendedName>
        <fullName evidence="9">Beta sliding clamp</fullName>
    </recommendedName>
</protein>
<comment type="function">
    <text evidence="9">Confers DNA tethering and processivity to DNA polymerases and other proteins. Acts as a clamp, forming a ring around DNA (a reaction catalyzed by the clamp-loading complex) which diffuses in an ATP-independent manner freely and bidirectionally along dsDNA. Initially characterized for its ability to contact the catalytic subunit of DNA polymerase III (Pol III), a complex, multichain enzyme responsible for most of the replicative synthesis in bacteria; Pol III exhibits 3'-5' exonuclease proofreading activity. The beta chain is required for initiation of replication as well as for processivity of DNA replication.</text>
</comment>
<evidence type="ECO:0000259" key="10">
    <source>
        <dbReference type="Pfam" id="PF00712"/>
    </source>
</evidence>
<accession>A0ABU3NS12</accession>
<evidence type="ECO:0000313" key="14">
    <source>
        <dbReference type="Proteomes" id="UP001254165"/>
    </source>
</evidence>
<evidence type="ECO:0000256" key="5">
    <source>
        <dbReference type="ARBA" id="ARBA00022695"/>
    </source>
</evidence>
<dbReference type="Gene3D" id="3.10.150.10">
    <property type="entry name" value="DNA Polymerase III, subunit A, domain 2"/>
    <property type="match status" value="1"/>
</dbReference>
<dbReference type="NCBIfam" id="TIGR00663">
    <property type="entry name" value="dnan"/>
    <property type="match status" value="1"/>
</dbReference>
<evidence type="ECO:0000256" key="1">
    <source>
        <dbReference type="ARBA" id="ARBA00004496"/>
    </source>
</evidence>
<comment type="caution">
    <text evidence="13">The sequence shown here is derived from an EMBL/GenBank/DDBJ whole genome shotgun (WGS) entry which is preliminary data.</text>
</comment>
<dbReference type="GO" id="GO:0003887">
    <property type="term" value="F:DNA-directed DNA polymerase activity"/>
    <property type="evidence" value="ECO:0007669"/>
    <property type="project" value="UniProtKB-EC"/>
</dbReference>
<dbReference type="PIRSF" id="PIRSF000804">
    <property type="entry name" value="DNA_pol_III_b"/>
    <property type="match status" value="1"/>
</dbReference>
<keyword evidence="3 9" id="KW-0963">Cytoplasm</keyword>
<dbReference type="RefSeq" id="WP_315626272.1">
    <property type="nucleotide sequence ID" value="NZ_JAUHMF010000010.1"/>
</dbReference>
<dbReference type="InterPro" id="IPR022635">
    <property type="entry name" value="DNA_polIII_beta_C"/>
</dbReference>
<keyword evidence="14" id="KW-1185">Reference proteome</keyword>
<dbReference type="InterPro" id="IPR022634">
    <property type="entry name" value="DNA_polIII_beta_N"/>
</dbReference>
<dbReference type="InterPro" id="IPR046938">
    <property type="entry name" value="DNA_clamp_sf"/>
</dbReference>
<keyword evidence="8" id="KW-0238">DNA-binding</keyword>
<dbReference type="InterPro" id="IPR022637">
    <property type="entry name" value="DNA_polIII_beta_cen"/>
</dbReference>
<dbReference type="SMART" id="SM00480">
    <property type="entry name" value="POL3Bc"/>
    <property type="match status" value="1"/>
</dbReference>
<keyword evidence="5 9" id="KW-0548">Nucleotidyltransferase</keyword>
<dbReference type="PANTHER" id="PTHR30478:SF0">
    <property type="entry name" value="BETA SLIDING CLAMP"/>
    <property type="match status" value="1"/>
</dbReference>
<evidence type="ECO:0000256" key="3">
    <source>
        <dbReference type="ARBA" id="ARBA00022490"/>
    </source>
</evidence>
<dbReference type="Pfam" id="PF02767">
    <property type="entry name" value="DNA_pol3_beta_2"/>
    <property type="match status" value="1"/>
</dbReference>
<dbReference type="Pfam" id="PF02768">
    <property type="entry name" value="DNA_pol3_beta_3"/>
    <property type="match status" value="1"/>
</dbReference>
<feature type="domain" description="DNA polymerase III beta sliding clamp C-terminal" evidence="12">
    <location>
        <begin position="250"/>
        <end position="352"/>
    </location>
</feature>
<evidence type="ECO:0000259" key="12">
    <source>
        <dbReference type="Pfam" id="PF02768"/>
    </source>
</evidence>
<gene>
    <name evidence="13" type="primary">dnaN</name>
    <name evidence="13" type="ORF">QYE77_15220</name>
</gene>
<comment type="subcellular location">
    <subcellularLocation>
        <location evidence="1 9">Cytoplasm</location>
    </subcellularLocation>
</comment>
<dbReference type="CDD" id="cd00140">
    <property type="entry name" value="beta_clamp"/>
    <property type="match status" value="1"/>
</dbReference>
<reference evidence="13 14" key="1">
    <citation type="submission" date="2023-07" db="EMBL/GenBank/DDBJ databases">
        <title>Novel species of Thermanaerothrix with wide hydrolytic capabilities.</title>
        <authorList>
            <person name="Zayulina K.S."/>
            <person name="Podosokorskaya O.A."/>
            <person name="Elcheninov A.G."/>
        </authorList>
    </citation>
    <scope>NUCLEOTIDE SEQUENCE [LARGE SCALE GENOMIC DNA]</scope>
    <source>
        <strain evidence="13 14">4228-RoL</strain>
        <plasmid evidence="13">p4228-RoL</plasmid>
    </source>
</reference>
<comment type="similarity">
    <text evidence="2 9">Belongs to the beta sliding clamp family.</text>
</comment>
<keyword evidence="7 9" id="KW-0239">DNA-directed DNA polymerase</keyword>
<evidence type="ECO:0000256" key="2">
    <source>
        <dbReference type="ARBA" id="ARBA00010752"/>
    </source>
</evidence>
<evidence type="ECO:0000256" key="8">
    <source>
        <dbReference type="ARBA" id="ARBA00023125"/>
    </source>
</evidence>
<dbReference type="PANTHER" id="PTHR30478">
    <property type="entry name" value="DNA POLYMERASE III SUBUNIT BETA"/>
    <property type="match status" value="1"/>
</dbReference>
<geneLocation type="plasmid" evidence="13">
    <name>p4228-RoL</name>
</geneLocation>
<dbReference type="SUPFAM" id="SSF55979">
    <property type="entry name" value="DNA clamp"/>
    <property type="match status" value="3"/>
</dbReference>
<dbReference type="Proteomes" id="UP001254165">
    <property type="component" value="Unassembled WGS sequence"/>
</dbReference>
<feature type="domain" description="DNA polymerase III beta sliding clamp central" evidence="11">
    <location>
        <begin position="131"/>
        <end position="241"/>
    </location>
</feature>
<evidence type="ECO:0000256" key="4">
    <source>
        <dbReference type="ARBA" id="ARBA00022679"/>
    </source>
</evidence>
<feature type="domain" description="DNA polymerase III beta sliding clamp N-terminal" evidence="10">
    <location>
        <begin position="1"/>
        <end position="120"/>
    </location>
</feature>
<organism evidence="13 14">
    <name type="scientific">Thermanaerothrix solaris</name>
    <dbReference type="NCBI Taxonomy" id="3058434"/>
    <lineage>
        <taxon>Bacteria</taxon>
        <taxon>Bacillati</taxon>
        <taxon>Chloroflexota</taxon>
        <taxon>Anaerolineae</taxon>
        <taxon>Anaerolineales</taxon>
        <taxon>Anaerolineaceae</taxon>
        <taxon>Thermanaerothrix</taxon>
    </lineage>
</organism>
<proteinExistence type="inferred from homology"/>
<evidence type="ECO:0000313" key="13">
    <source>
        <dbReference type="EMBL" id="MDT8899615.1"/>
    </source>
</evidence>
<keyword evidence="4 9" id="KW-0808">Transferase</keyword>
<evidence type="ECO:0000259" key="11">
    <source>
        <dbReference type="Pfam" id="PF02767"/>
    </source>
</evidence>
<comment type="subunit">
    <text evidence="9">Forms a ring-shaped head-to-tail homodimer around DNA.</text>
</comment>
<dbReference type="InterPro" id="IPR001001">
    <property type="entry name" value="DNA_polIII_beta"/>
</dbReference>
<evidence type="ECO:0000256" key="7">
    <source>
        <dbReference type="ARBA" id="ARBA00022932"/>
    </source>
</evidence>